<name>A0A6C0JME7_9ZZZZ</name>
<protein>
    <submittedName>
        <fullName evidence="1">Uncharacterized protein</fullName>
    </submittedName>
</protein>
<accession>A0A6C0JME7</accession>
<proteinExistence type="predicted"/>
<reference evidence="1" key="1">
    <citation type="journal article" date="2020" name="Nature">
        <title>Giant virus diversity and host interactions through global metagenomics.</title>
        <authorList>
            <person name="Schulz F."/>
            <person name="Roux S."/>
            <person name="Paez-Espino D."/>
            <person name="Jungbluth S."/>
            <person name="Walsh D.A."/>
            <person name="Denef V.J."/>
            <person name="McMahon K.D."/>
            <person name="Konstantinidis K.T."/>
            <person name="Eloe-Fadrosh E.A."/>
            <person name="Kyrpides N.C."/>
            <person name="Woyke T."/>
        </authorList>
    </citation>
    <scope>NUCLEOTIDE SEQUENCE</scope>
    <source>
        <strain evidence="1">GVMAG-M-3300027736-24</strain>
    </source>
</reference>
<sequence length="30" mass="3657">MTCKNFCNKVFIPDKEKVEIAFAYKIRTYR</sequence>
<dbReference type="EMBL" id="MN740417">
    <property type="protein sequence ID" value="QHU05627.1"/>
    <property type="molecule type" value="Genomic_DNA"/>
</dbReference>
<dbReference type="AlphaFoldDB" id="A0A6C0JME7"/>
<organism evidence="1">
    <name type="scientific">viral metagenome</name>
    <dbReference type="NCBI Taxonomy" id="1070528"/>
    <lineage>
        <taxon>unclassified sequences</taxon>
        <taxon>metagenomes</taxon>
        <taxon>organismal metagenomes</taxon>
    </lineage>
</organism>
<evidence type="ECO:0000313" key="1">
    <source>
        <dbReference type="EMBL" id="QHU05627.1"/>
    </source>
</evidence>